<feature type="signal peptide" evidence="1">
    <location>
        <begin position="1"/>
        <end position="29"/>
    </location>
</feature>
<feature type="domain" description="Peptide N-acetyl-beta-D-glucosaminyl asparaginase amidase A N-terminal" evidence="2">
    <location>
        <begin position="61"/>
        <end position="345"/>
    </location>
</feature>
<dbReference type="Pfam" id="PF12222">
    <property type="entry name" value="PNGaseA"/>
    <property type="match status" value="1"/>
</dbReference>
<evidence type="ECO:0000313" key="3">
    <source>
        <dbReference type="EMBL" id="GLQ61179.1"/>
    </source>
</evidence>
<feature type="chain" id="PRO_5043988876" description="Peptide N-acetyl-beta-D-glucosaminyl asparaginase amidase A N-terminal domain-containing protein" evidence="1">
    <location>
        <begin position="30"/>
        <end position="569"/>
    </location>
</feature>
<organism evidence="3 4">
    <name type="scientific">Gluconobacter cerinus</name>
    <dbReference type="NCBI Taxonomy" id="38307"/>
    <lineage>
        <taxon>Bacteria</taxon>
        <taxon>Pseudomonadati</taxon>
        <taxon>Pseudomonadota</taxon>
        <taxon>Alphaproteobacteria</taxon>
        <taxon>Acetobacterales</taxon>
        <taxon>Acetobacteraceae</taxon>
        <taxon>Gluconobacter</taxon>
    </lineage>
</organism>
<name>A0AAV5NB09_9PROT</name>
<dbReference type="EMBL" id="BSNU01000001">
    <property type="protein sequence ID" value="GLQ61179.1"/>
    <property type="molecule type" value="Genomic_DNA"/>
</dbReference>
<dbReference type="PANTHER" id="PTHR31104">
    <property type="entry name" value="PEPTIDE-N4-(N-ACETYL-BETA-GLUCOSAMINYL)ASPARAGINE AMIDASE A PROTEIN"/>
    <property type="match status" value="1"/>
</dbReference>
<dbReference type="Proteomes" id="UP001156614">
    <property type="component" value="Unassembled WGS sequence"/>
</dbReference>
<keyword evidence="1" id="KW-0732">Signal</keyword>
<evidence type="ECO:0000259" key="2">
    <source>
        <dbReference type="Pfam" id="PF12222"/>
    </source>
</evidence>
<sequence length="569" mass="61834">MNNGIVKLFRMAFACAGFASISTASPAMACQPGSPVVMASSPEIGTHAVATSDFLVPRPNTTPCEVELFSNIAFEGSLPKPIDYMPPPNCPTPWGKIVFEADFHISTGQQYDRTARVSLGGVNLFTGTTAEPGASFAPLWHVERDITDYASLLHKPVSGEAELVNGIAGANKARIVASARLVFYPLESGQKAPDGPNLVFALHQQPVALNAKAPIFDSTQSFPRNMTRLALDVLAMPQQVDEFWYMCMPMRENAAAVTPDDNTCGYPYRETEVRIDGKLAGVAPVFPWIYTGGLNSVLWKQIPGIETLNLSSYRINLTPFAGTLNDGKPHHVALSVVGVRRSEVVTATVLAWRDPVREIVSGRLIRGDVEPVIISINRKLPSKPDFSGRSLTEAHRNISLEGFVETSKGRVQTKITQEISFNNTYLTSYTGSKIDQSTNIETHFSQSGVGSRANYDTIERFPLVILQGRSGAGNDQKYSYDVHQGLVRNINTDFPSFRSREMQTSVDAKAEIPLVKDGTRALPSLSSSRAESRINDSVAGCYDRTLFSQNLTLVSVTDGCAASGPSVQH</sequence>
<proteinExistence type="predicted"/>
<reference evidence="4" key="1">
    <citation type="journal article" date="2019" name="Int. J. Syst. Evol. Microbiol.">
        <title>The Global Catalogue of Microorganisms (GCM) 10K type strain sequencing project: providing services to taxonomists for standard genome sequencing and annotation.</title>
        <authorList>
            <consortium name="The Broad Institute Genomics Platform"/>
            <consortium name="The Broad Institute Genome Sequencing Center for Infectious Disease"/>
            <person name="Wu L."/>
            <person name="Ma J."/>
        </authorList>
    </citation>
    <scope>NUCLEOTIDE SEQUENCE [LARGE SCALE GENOMIC DNA]</scope>
    <source>
        <strain evidence="4">NBRC 3267</strain>
    </source>
</reference>
<dbReference type="AlphaFoldDB" id="A0AAV5NB09"/>
<keyword evidence="4" id="KW-1185">Reference proteome</keyword>
<evidence type="ECO:0000256" key="1">
    <source>
        <dbReference type="SAM" id="SignalP"/>
    </source>
</evidence>
<accession>A0AAV5NB09</accession>
<comment type="caution">
    <text evidence="3">The sequence shown here is derived from an EMBL/GenBank/DDBJ whole genome shotgun (WGS) entry which is preliminary data.</text>
</comment>
<gene>
    <name evidence="3" type="ORF">GCM10007867_00240</name>
</gene>
<protein>
    <recommendedName>
        <fullName evidence="2">Peptide N-acetyl-beta-D-glucosaminyl asparaginase amidase A N-terminal domain-containing protein</fullName>
    </recommendedName>
</protein>
<dbReference type="InterPro" id="IPR056948">
    <property type="entry name" value="PNGaseA_N"/>
</dbReference>
<dbReference type="InterPro" id="IPR021102">
    <property type="entry name" value="PNGase_A"/>
</dbReference>
<evidence type="ECO:0000313" key="4">
    <source>
        <dbReference type="Proteomes" id="UP001156614"/>
    </source>
</evidence>